<name>A0A1U7PVN3_9FLAO</name>
<sequence length="385" mass="43532">MSWKVEELGEVCQIINGRNQKYVISENGSYPIFGSGGNVMGYATKFLCEENTVIIGRKGNISNPILIKQKFWNVDTAFGIYPFIEKMLPLFNYYQCLNIDFASYNKGTTIPSLVKSDLLKIQISYPKSLSEQQAIVEKLDAAFALIDHAKANIEKNIQNAKELFQSKLNQIFSQKGEGWEEKKINDVSMFKSGTTLSPQIEKKQGEIAYLKVADMNLAENLKGIVNTSSRYVNKVNINTKNIIPRGSIIFPKRGGAILTDKKRFTNIDIVVDLNIMAAIPIKTLIDKRLLFYFFLSFKLSDIANGTTILQINNYSFDEVRINIPKSLETQQEIVSQLDALSEQTKQLEAKYKTKLGNLEELRKSILEKAFKGELVQMSESQISTD</sequence>
<accession>A0A1U7PVN3</accession>
<feature type="domain" description="Type I restriction modification DNA specificity" evidence="5">
    <location>
        <begin position="177"/>
        <end position="354"/>
    </location>
</feature>
<dbReference type="GO" id="GO:0009307">
    <property type="term" value="P:DNA restriction-modification system"/>
    <property type="evidence" value="ECO:0007669"/>
    <property type="project" value="UniProtKB-KW"/>
</dbReference>
<dbReference type="EMBL" id="FTPU01000015">
    <property type="protein sequence ID" value="SIT96949.1"/>
    <property type="molecule type" value="Genomic_DNA"/>
</dbReference>
<dbReference type="Gene3D" id="3.90.220.20">
    <property type="entry name" value="DNA methylase specificity domains"/>
    <property type="match status" value="2"/>
</dbReference>
<protein>
    <submittedName>
        <fullName evidence="6">Type I restriction enzyme, S subunit</fullName>
    </submittedName>
</protein>
<dbReference type="Pfam" id="PF01420">
    <property type="entry name" value="Methylase_S"/>
    <property type="match status" value="2"/>
</dbReference>
<evidence type="ECO:0000256" key="2">
    <source>
        <dbReference type="ARBA" id="ARBA00022747"/>
    </source>
</evidence>
<reference evidence="7" key="1">
    <citation type="submission" date="2016-10" db="EMBL/GenBank/DDBJ databases">
        <authorList>
            <person name="Varghese N."/>
            <person name="Submissions S."/>
        </authorList>
    </citation>
    <scope>NUCLEOTIDE SEQUENCE [LARGE SCALE GENOMIC DNA]</scope>
    <source>
        <strain evidence="7">DSM 19482</strain>
    </source>
</reference>
<keyword evidence="4" id="KW-0175">Coiled coil</keyword>
<evidence type="ECO:0000313" key="7">
    <source>
        <dbReference type="Proteomes" id="UP000187261"/>
    </source>
</evidence>
<evidence type="ECO:0000259" key="5">
    <source>
        <dbReference type="Pfam" id="PF01420"/>
    </source>
</evidence>
<dbReference type="AlphaFoldDB" id="A0A1U7PVN3"/>
<dbReference type="CDD" id="cd17288">
    <property type="entry name" value="RMtype1_S_LlaAI06ORF1089P_TRD1-CR1_like"/>
    <property type="match status" value="1"/>
</dbReference>
<evidence type="ECO:0000313" key="6">
    <source>
        <dbReference type="EMBL" id="SIT96949.1"/>
    </source>
</evidence>
<organism evidence="6 7">
    <name type="scientific">Epilithonimonas bovis DSM 19482</name>
    <dbReference type="NCBI Taxonomy" id="1121284"/>
    <lineage>
        <taxon>Bacteria</taxon>
        <taxon>Pseudomonadati</taxon>
        <taxon>Bacteroidota</taxon>
        <taxon>Flavobacteriia</taxon>
        <taxon>Flavobacteriales</taxon>
        <taxon>Weeksellaceae</taxon>
        <taxon>Chryseobacterium group</taxon>
        <taxon>Epilithonimonas</taxon>
    </lineage>
</organism>
<dbReference type="STRING" id="1121284.SAMN05660493_01651"/>
<dbReference type="REBASE" id="199268">
    <property type="entry name" value="S.Cbo19482ORF1652P"/>
</dbReference>
<dbReference type="RefSeq" id="WP_076783144.1">
    <property type="nucleotide sequence ID" value="NZ_FTPU01000015.1"/>
</dbReference>
<dbReference type="PANTHER" id="PTHR43140:SF1">
    <property type="entry name" value="TYPE I RESTRICTION ENZYME ECOKI SPECIFICITY SUBUNIT"/>
    <property type="match status" value="1"/>
</dbReference>
<dbReference type="InterPro" id="IPR044946">
    <property type="entry name" value="Restrct_endonuc_typeI_TRD_sf"/>
</dbReference>
<keyword evidence="7" id="KW-1185">Reference proteome</keyword>
<feature type="domain" description="Type I restriction modification DNA specificity" evidence="5">
    <location>
        <begin position="3"/>
        <end position="155"/>
    </location>
</feature>
<dbReference type="PANTHER" id="PTHR43140">
    <property type="entry name" value="TYPE-1 RESTRICTION ENZYME ECOKI SPECIFICITY PROTEIN"/>
    <property type="match status" value="1"/>
</dbReference>
<dbReference type="Proteomes" id="UP000187261">
    <property type="component" value="Unassembled WGS sequence"/>
</dbReference>
<comment type="similarity">
    <text evidence="1">Belongs to the type-I restriction system S methylase family.</text>
</comment>
<proteinExistence type="inferred from homology"/>
<dbReference type="InterPro" id="IPR051212">
    <property type="entry name" value="Type-I_RE_S_subunit"/>
</dbReference>
<evidence type="ECO:0000256" key="1">
    <source>
        <dbReference type="ARBA" id="ARBA00010923"/>
    </source>
</evidence>
<dbReference type="GO" id="GO:0003677">
    <property type="term" value="F:DNA binding"/>
    <property type="evidence" value="ECO:0007669"/>
    <property type="project" value="UniProtKB-KW"/>
</dbReference>
<feature type="coiled-coil region" evidence="4">
    <location>
        <begin position="330"/>
        <end position="364"/>
    </location>
</feature>
<keyword evidence="3" id="KW-0238">DNA-binding</keyword>
<dbReference type="OrthoDB" id="667970at2"/>
<dbReference type="InterPro" id="IPR000055">
    <property type="entry name" value="Restrct_endonuc_typeI_TRD"/>
</dbReference>
<dbReference type="SUPFAM" id="SSF116734">
    <property type="entry name" value="DNA methylase specificity domain"/>
    <property type="match status" value="2"/>
</dbReference>
<keyword evidence="2" id="KW-0680">Restriction system</keyword>
<evidence type="ECO:0000256" key="3">
    <source>
        <dbReference type="ARBA" id="ARBA00023125"/>
    </source>
</evidence>
<evidence type="ECO:0000256" key="4">
    <source>
        <dbReference type="SAM" id="Coils"/>
    </source>
</evidence>
<gene>
    <name evidence="6" type="ORF">SAMN05660493_01651</name>
</gene>